<accession>A0ABV6DHU0</accession>
<sequence>MNSGIDKTNGIDRLELLNVLEQSLANETELLRTYVIAAERIHENEELKERLQNFAEGNAKRSRQLQDEIRYLKGE</sequence>
<reference evidence="1 2" key="1">
    <citation type="submission" date="2024-09" db="EMBL/GenBank/DDBJ databases">
        <authorList>
            <person name="Sun Q."/>
            <person name="Mori K."/>
        </authorList>
    </citation>
    <scope>NUCLEOTIDE SEQUENCE [LARGE SCALE GENOMIC DNA]</scope>
    <source>
        <strain evidence="1 2">CCM 7759</strain>
    </source>
</reference>
<evidence type="ECO:0000313" key="2">
    <source>
        <dbReference type="Proteomes" id="UP001589776"/>
    </source>
</evidence>
<dbReference type="EMBL" id="JBHLWN010000027">
    <property type="protein sequence ID" value="MFC0212187.1"/>
    <property type="molecule type" value="Genomic_DNA"/>
</dbReference>
<evidence type="ECO:0008006" key="3">
    <source>
        <dbReference type="Google" id="ProtNLM"/>
    </source>
</evidence>
<comment type="caution">
    <text evidence="1">The sequence shown here is derived from an EMBL/GenBank/DDBJ whole genome shotgun (WGS) entry which is preliminary data.</text>
</comment>
<proteinExistence type="predicted"/>
<protein>
    <recommendedName>
        <fullName evidence="3">Spore coat protein</fullName>
    </recommendedName>
</protein>
<name>A0ABV6DHU0_9BACL</name>
<evidence type="ECO:0000313" key="1">
    <source>
        <dbReference type="EMBL" id="MFC0212187.1"/>
    </source>
</evidence>
<dbReference type="Proteomes" id="UP001589776">
    <property type="component" value="Unassembled WGS sequence"/>
</dbReference>
<organism evidence="1 2">
    <name type="scientific">Paenibacillus chartarius</name>
    <dbReference type="NCBI Taxonomy" id="747481"/>
    <lineage>
        <taxon>Bacteria</taxon>
        <taxon>Bacillati</taxon>
        <taxon>Bacillota</taxon>
        <taxon>Bacilli</taxon>
        <taxon>Bacillales</taxon>
        <taxon>Paenibacillaceae</taxon>
        <taxon>Paenibacillus</taxon>
    </lineage>
</organism>
<gene>
    <name evidence="1" type="ORF">ACFFK0_06900</name>
</gene>
<keyword evidence="2" id="KW-1185">Reference proteome</keyword>
<dbReference type="RefSeq" id="WP_377469296.1">
    <property type="nucleotide sequence ID" value="NZ_JBHLWN010000027.1"/>
</dbReference>